<gene>
    <name evidence="1" type="ORF">RZN69_20350</name>
</gene>
<protein>
    <submittedName>
        <fullName evidence="1">Uncharacterized protein</fullName>
    </submittedName>
</protein>
<evidence type="ECO:0000313" key="1">
    <source>
        <dbReference type="EMBL" id="WOO40977.1"/>
    </source>
</evidence>
<name>A0AAQ3L981_9BACT</name>
<dbReference type="RefSeq" id="WP_317833274.1">
    <property type="nucleotide sequence ID" value="NZ_CP136920.1"/>
</dbReference>
<dbReference type="KEGG" id="puo:RZN69_20350"/>
<reference evidence="1 2" key="1">
    <citation type="submission" date="2023-10" db="EMBL/GenBank/DDBJ databases">
        <title>Rubellicoccus peritrichatus gen. nov., sp. nov., isolated from an algae of coral reef tank.</title>
        <authorList>
            <person name="Luo J."/>
        </authorList>
    </citation>
    <scope>NUCLEOTIDE SEQUENCE [LARGE SCALE GENOMIC DNA]</scope>
    <source>
        <strain evidence="1 2">CR14</strain>
    </source>
</reference>
<sequence length="303" mass="33708">MPEEIDYHGWKSIVLNSGEAEIVIPLEIGPRIVSCRLGDGPNLFHNVAEELGTKGDDEWHLRGGHRLWHSPEQKPRTYDPDNHAIVVTDASDGGVTLEAPKADASGLFKSIRVDAIGEQQFRLTHTIRSENQWPVTFAPWALTVLERGGQAAIPLLPKGSHETELLPSYSIVPWTYTDFSLPCWSFNKHFIGIDTSQAFVPQKIGLTGYPEWSAYWQEGGTFIKSAEVDPDATYPDFGCCFEAFCNDFMIELETLGALRTLECGETVEHIEEWKIVADLPKPDSDESFAEGVGAVVDDWMSSL</sequence>
<dbReference type="Proteomes" id="UP001304300">
    <property type="component" value="Chromosome"/>
</dbReference>
<proteinExistence type="predicted"/>
<accession>A0AAQ3L981</accession>
<organism evidence="1 2">
    <name type="scientific">Rubellicoccus peritrichatus</name>
    <dbReference type="NCBI Taxonomy" id="3080537"/>
    <lineage>
        <taxon>Bacteria</taxon>
        <taxon>Pseudomonadati</taxon>
        <taxon>Verrucomicrobiota</taxon>
        <taxon>Opitutia</taxon>
        <taxon>Puniceicoccales</taxon>
        <taxon>Cerasicoccaceae</taxon>
        <taxon>Rubellicoccus</taxon>
    </lineage>
</organism>
<dbReference type="EMBL" id="CP136920">
    <property type="protein sequence ID" value="WOO40977.1"/>
    <property type="molecule type" value="Genomic_DNA"/>
</dbReference>
<dbReference type="AlphaFoldDB" id="A0AAQ3L981"/>
<keyword evidence="2" id="KW-1185">Reference proteome</keyword>
<evidence type="ECO:0000313" key="2">
    <source>
        <dbReference type="Proteomes" id="UP001304300"/>
    </source>
</evidence>